<protein>
    <recommendedName>
        <fullName evidence="3">Nuclear transport factor 2</fullName>
    </recommendedName>
</protein>
<dbReference type="GO" id="GO:0006606">
    <property type="term" value="P:protein import into nucleus"/>
    <property type="evidence" value="ECO:0007669"/>
    <property type="project" value="UniProtKB-ARBA"/>
</dbReference>
<dbReference type="FunFam" id="3.10.450.50:FF:000005">
    <property type="entry name" value="Nuclear transport factor 2"/>
    <property type="match status" value="1"/>
</dbReference>
<evidence type="ECO:0000313" key="7">
    <source>
        <dbReference type="Proteomes" id="UP001149813"/>
    </source>
</evidence>
<evidence type="ECO:0000259" key="5">
    <source>
        <dbReference type="PROSITE" id="PS50177"/>
    </source>
</evidence>
<dbReference type="CDD" id="cd00780">
    <property type="entry name" value="NTF2"/>
    <property type="match status" value="1"/>
</dbReference>
<dbReference type="Gene3D" id="3.10.450.50">
    <property type="match status" value="1"/>
</dbReference>
<proteinExistence type="predicted"/>
<dbReference type="InterPro" id="IPR018222">
    <property type="entry name" value="Nuclear_transport_factor_2_euk"/>
</dbReference>
<evidence type="ECO:0000256" key="3">
    <source>
        <dbReference type="ARBA" id="ARBA00026247"/>
    </source>
</evidence>
<evidence type="ECO:0000313" key="6">
    <source>
        <dbReference type="EMBL" id="KAJ1725301.1"/>
    </source>
</evidence>
<dbReference type="Pfam" id="PF02136">
    <property type="entry name" value="NTF2"/>
    <property type="match status" value="1"/>
</dbReference>
<dbReference type="InterPro" id="IPR002075">
    <property type="entry name" value="NTF2_dom"/>
</dbReference>
<evidence type="ECO:0000256" key="2">
    <source>
        <dbReference type="ARBA" id="ARBA00022490"/>
    </source>
</evidence>
<feature type="domain" description="NTF2" evidence="5">
    <location>
        <begin position="49"/>
        <end position="162"/>
    </location>
</feature>
<feature type="region of interest" description="Disordered" evidence="4">
    <location>
        <begin position="1"/>
        <end position="39"/>
    </location>
</feature>
<sequence>MNNNPNYVNNANVNNPNVNNPNVNNPNGNNPNNANNANAVDPTARINSLAKQFVDFYYQSFDADRKSLANLYRPMSMMTWEGTQLRGGEAIIEKLASLPFQRVAHKITTTDAQQSLPNVNAVIILVTGQLLVDEETKPQQFSQTFQLVEDNGFFVYNDVFRLNYA</sequence>
<name>A0A9W7Y5D1_9FUNG</name>
<dbReference type="OrthoDB" id="6507044at2759"/>
<reference evidence="6" key="1">
    <citation type="submission" date="2022-07" db="EMBL/GenBank/DDBJ databases">
        <title>Phylogenomic reconstructions and comparative analyses of Kickxellomycotina fungi.</title>
        <authorList>
            <person name="Reynolds N.K."/>
            <person name="Stajich J.E."/>
            <person name="Barry K."/>
            <person name="Grigoriev I.V."/>
            <person name="Crous P."/>
            <person name="Smith M.E."/>
        </authorList>
    </citation>
    <scope>NUCLEOTIDE SEQUENCE</scope>
    <source>
        <strain evidence="6">NBRC 32514</strain>
    </source>
</reference>
<dbReference type="InterPro" id="IPR045875">
    <property type="entry name" value="NTF2"/>
</dbReference>
<dbReference type="GO" id="GO:0005737">
    <property type="term" value="C:cytoplasm"/>
    <property type="evidence" value="ECO:0007669"/>
    <property type="project" value="UniProtKB-SubCell"/>
</dbReference>
<dbReference type="AlphaFoldDB" id="A0A9W7Y5D1"/>
<dbReference type="InterPro" id="IPR032710">
    <property type="entry name" value="NTF2-like_dom_sf"/>
</dbReference>
<comment type="caution">
    <text evidence="6">The sequence shown here is derived from an EMBL/GenBank/DDBJ whole genome shotgun (WGS) entry which is preliminary data.</text>
</comment>
<accession>A0A9W7Y5D1</accession>
<keyword evidence="7" id="KW-1185">Reference proteome</keyword>
<keyword evidence="2" id="KW-0963">Cytoplasm</keyword>
<dbReference type="GO" id="GO:0005635">
    <property type="term" value="C:nuclear envelope"/>
    <property type="evidence" value="ECO:0007669"/>
    <property type="project" value="UniProtKB-ARBA"/>
</dbReference>
<dbReference type="SUPFAM" id="SSF54427">
    <property type="entry name" value="NTF2-like"/>
    <property type="match status" value="1"/>
</dbReference>
<dbReference type="EMBL" id="JANBOJ010000008">
    <property type="protein sequence ID" value="KAJ1725301.1"/>
    <property type="molecule type" value="Genomic_DNA"/>
</dbReference>
<organism evidence="6 7">
    <name type="scientific">Coemansia erecta</name>
    <dbReference type="NCBI Taxonomy" id="147472"/>
    <lineage>
        <taxon>Eukaryota</taxon>
        <taxon>Fungi</taxon>
        <taxon>Fungi incertae sedis</taxon>
        <taxon>Zoopagomycota</taxon>
        <taxon>Kickxellomycotina</taxon>
        <taxon>Kickxellomycetes</taxon>
        <taxon>Kickxellales</taxon>
        <taxon>Kickxellaceae</taxon>
        <taxon>Coemansia</taxon>
    </lineage>
</organism>
<dbReference type="Proteomes" id="UP001149813">
    <property type="component" value="Unassembled WGS sequence"/>
</dbReference>
<evidence type="ECO:0000256" key="4">
    <source>
        <dbReference type="SAM" id="MobiDB-lite"/>
    </source>
</evidence>
<dbReference type="PANTHER" id="PTHR12612">
    <property type="entry name" value="NUCLEAR TRANSPORT FACTOR 2"/>
    <property type="match status" value="1"/>
</dbReference>
<evidence type="ECO:0000256" key="1">
    <source>
        <dbReference type="ARBA" id="ARBA00004496"/>
    </source>
</evidence>
<comment type="subcellular location">
    <subcellularLocation>
        <location evidence="1">Cytoplasm</location>
    </subcellularLocation>
</comment>
<gene>
    <name evidence="6" type="primary">NTF2</name>
    <name evidence="6" type="ORF">LPJ53_000528</name>
</gene>
<dbReference type="PROSITE" id="PS50177">
    <property type="entry name" value="NTF2_DOMAIN"/>
    <property type="match status" value="1"/>
</dbReference>